<comment type="caution">
    <text evidence="1">The sequence shown here is derived from an EMBL/GenBank/DDBJ whole genome shotgun (WGS) entry which is preliminary data.</text>
</comment>
<gene>
    <name evidence="1" type="ORF">NDU88_011563</name>
</gene>
<evidence type="ECO:0000313" key="2">
    <source>
        <dbReference type="Proteomes" id="UP001066276"/>
    </source>
</evidence>
<dbReference type="Gene3D" id="3.30.250.20">
    <property type="entry name" value="L1 transposable element, C-terminal domain"/>
    <property type="match status" value="1"/>
</dbReference>
<name>A0AAV7S4M4_PLEWA</name>
<evidence type="ECO:0000313" key="1">
    <source>
        <dbReference type="EMBL" id="KAJ1158891.1"/>
    </source>
</evidence>
<reference evidence="1" key="1">
    <citation type="journal article" date="2022" name="bioRxiv">
        <title>Sequencing and chromosome-scale assembly of the giantPleurodeles waltlgenome.</title>
        <authorList>
            <person name="Brown T."/>
            <person name="Elewa A."/>
            <person name="Iarovenko S."/>
            <person name="Subramanian E."/>
            <person name="Araus A.J."/>
            <person name="Petzold A."/>
            <person name="Susuki M."/>
            <person name="Suzuki K.-i.T."/>
            <person name="Hayashi T."/>
            <person name="Toyoda A."/>
            <person name="Oliveira C."/>
            <person name="Osipova E."/>
            <person name="Leigh N.D."/>
            <person name="Simon A."/>
            <person name="Yun M.H."/>
        </authorList>
    </citation>
    <scope>NUCLEOTIDE SEQUENCE</scope>
    <source>
        <strain evidence="1">20211129_DDA</strain>
        <tissue evidence="1">Liver</tissue>
    </source>
</reference>
<proteinExistence type="predicted"/>
<dbReference type="AlphaFoldDB" id="A0AAV7S4M4"/>
<accession>A0AAV7S4M4</accession>
<protein>
    <submittedName>
        <fullName evidence="1">Uncharacterized protein</fullName>
    </submittedName>
</protein>
<dbReference type="EMBL" id="JANPWB010000009">
    <property type="protein sequence ID" value="KAJ1158891.1"/>
    <property type="molecule type" value="Genomic_DNA"/>
</dbReference>
<organism evidence="1 2">
    <name type="scientific">Pleurodeles waltl</name>
    <name type="common">Iberian ribbed newt</name>
    <dbReference type="NCBI Taxonomy" id="8319"/>
    <lineage>
        <taxon>Eukaryota</taxon>
        <taxon>Metazoa</taxon>
        <taxon>Chordata</taxon>
        <taxon>Craniata</taxon>
        <taxon>Vertebrata</taxon>
        <taxon>Euteleostomi</taxon>
        <taxon>Amphibia</taxon>
        <taxon>Batrachia</taxon>
        <taxon>Caudata</taxon>
        <taxon>Salamandroidea</taxon>
        <taxon>Salamandridae</taxon>
        <taxon>Pleurodelinae</taxon>
        <taxon>Pleurodeles</taxon>
    </lineage>
</organism>
<dbReference type="InterPro" id="IPR042566">
    <property type="entry name" value="L1_C"/>
</dbReference>
<sequence>MGNELVALQTEEDDLEARSRRNNLRIVGVAEPTAADNMEGYIECLLIQLLECDTFYSLFAIEKAHHSLAGWPPQVPRRAPLLNYRDRKWQLQDLRLEFRMLYPARLRVMVDGKPLLFTDHKNLAQFLKRRMAEGRGREMVDTLSQNGCD</sequence>
<dbReference type="Proteomes" id="UP001066276">
    <property type="component" value="Chromosome 5"/>
</dbReference>
<keyword evidence="2" id="KW-1185">Reference proteome</keyword>